<dbReference type="Pfam" id="PF08713">
    <property type="entry name" value="DNA_alkylation"/>
    <property type="match status" value="1"/>
</dbReference>
<keyword evidence="2" id="KW-1185">Reference proteome</keyword>
<sequence>MAELLKDVYNESFFDRLIGKLAAAYPDFPGESFLALVHADGWESLALKARMRRIAESLAATLPPDYREALAIVKRAAAGARGFEYMLFPDFVELRGLDDPEASVPALAELTSGSSAEFAVRPFIRRYPSLMMPQLKRWAADPDEHVRRLASEGCRPRLPWSFALDEFKRDPAPVLEVLELLKEDESEYVRRSVANNLNDIAKDHPALVLDVARRWYGRHPHTDWIVRHGCRTLLKRCDPEALRFFGLAPAERVAVEGLTLSAEEVPIGGELTVSFAVVHDGDEPVKLRIEYGVDFVKANGRPSRKLFKLSEKEYAPGATALRFRHKFAQLTTRKHYPGEHRVAIIVNGAETASLPFRLRS</sequence>
<dbReference type="SUPFAM" id="SSF48371">
    <property type="entry name" value="ARM repeat"/>
    <property type="match status" value="1"/>
</dbReference>
<gene>
    <name evidence="1" type="ORF">DLM86_24505</name>
</gene>
<name>A0A2V5KLC2_9BACL</name>
<dbReference type="OrthoDB" id="9797162at2"/>
<dbReference type="InterPro" id="IPR014825">
    <property type="entry name" value="DNA_alkylation"/>
</dbReference>
<dbReference type="AlphaFoldDB" id="A0A2V5KLC2"/>
<proteinExistence type="predicted"/>
<dbReference type="RefSeq" id="WP_110842698.1">
    <property type="nucleotide sequence ID" value="NZ_QJVJ01000012.1"/>
</dbReference>
<dbReference type="Proteomes" id="UP000247476">
    <property type="component" value="Unassembled WGS sequence"/>
</dbReference>
<accession>A0A2V5KLC2</accession>
<dbReference type="InterPro" id="IPR016024">
    <property type="entry name" value="ARM-type_fold"/>
</dbReference>
<reference evidence="1 2" key="1">
    <citation type="submission" date="2018-05" db="EMBL/GenBank/DDBJ databases">
        <title>Paenibacillus flagellatus sp. nov., isolated from selenium mineral soil.</title>
        <authorList>
            <person name="Dai X."/>
        </authorList>
    </citation>
    <scope>NUCLEOTIDE SEQUENCE [LARGE SCALE GENOMIC DNA]</scope>
    <source>
        <strain evidence="1 2">DXL2</strain>
    </source>
</reference>
<organism evidence="1 2">
    <name type="scientific">Paenibacillus flagellatus</name>
    <dbReference type="NCBI Taxonomy" id="2211139"/>
    <lineage>
        <taxon>Bacteria</taxon>
        <taxon>Bacillati</taxon>
        <taxon>Bacillota</taxon>
        <taxon>Bacilli</taxon>
        <taxon>Bacillales</taxon>
        <taxon>Paenibacillaceae</taxon>
        <taxon>Paenibacillus</taxon>
    </lineage>
</organism>
<dbReference type="EMBL" id="QJVJ01000012">
    <property type="protein sequence ID" value="PYI51577.1"/>
    <property type="molecule type" value="Genomic_DNA"/>
</dbReference>
<comment type="caution">
    <text evidence="1">The sequence shown here is derived from an EMBL/GenBank/DDBJ whole genome shotgun (WGS) entry which is preliminary data.</text>
</comment>
<dbReference type="Gene3D" id="1.25.40.290">
    <property type="entry name" value="ARM repeat domains"/>
    <property type="match status" value="1"/>
</dbReference>
<evidence type="ECO:0000313" key="1">
    <source>
        <dbReference type="EMBL" id="PYI51577.1"/>
    </source>
</evidence>
<evidence type="ECO:0000313" key="2">
    <source>
        <dbReference type="Proteomes" id="UP000247476"/>
    </source>
</evidence>
<protein>
    <submittedName>
        <fullName evidence="1">DNA alkylation repair protein</fullName>
    </submittedName>
</protein>